<dbReference type="AlphaFoldDB" id="A0A1A9ZXY7"/>
<dbReference type="EnsemblMetazoa" id="GPAI028512-RA">
    <property type="protein sequence ID" value="GPAI028512-PA"/>
    <property type="gene ID" value="GPAI028512"/>
</dbReference>
<evidence type="ECO:0000313" key="2">
    <source>
        <dbReference type="EnsemblMetazoa" id="GPAI028512-PA"/>
    </source>
</evidence>
<name>A0A1A9ZXY7_GLOPL</name>
<reference evidence="2" key="2">
    <citation type="submission" date="2020-05" db="UniProtKB">
        <authorList>
            <consortium name="EnsemblMetazoa"/>
        </authorList>
    </citation>
    <scope>IDENTIFICATION</scope>
    <source>
        <strain evidence="2">IAEA</strain>
    </source>
</reference>
<feature type="region of interest" description="Disordered" evidence="1">
    <location>
        <begin position="69"/>
        <end position="92"/>
    </location>
</feature>
<organism evidence="2 3">
    <name type="scientific">Glossina pallidipes</name>
    <name type="common">Tsetse fly</name>
    <dbReference type="NCBI Taxonomy" id="7398"/>
    <lineage>
        <taxon>Eukaryota</taxon>
        <taxon>Metazoa</taxon>
        <taxon>Ecdysozoa</taxon>
        <taxon>Arthropoda</taxon>
        <taxon>Hexapoda</taxon>
        <taxon>Insecta</taxon>
        <taxon>Pterygota</taxon>
        <taxon>Neoptera</taxon>
        <taxon>Endopterygota</taxon>
        <taxon>Diptera</taxon>
        <taxon>Brachycera</taxon>
        <taxon>Muscomorpha</taxon>
        <taxon>Hippoboscoidea</taxon>
        <taxon>Glossinidae</taxon>
        <taxon>Glossina</taxon>
    </lineage>
</organism>
<feature type="compositionally biased region" description="Basic and acidic residues" evidence="1">
    <location>
        <begin position="70"/>
        <end position="84"/>
    </location>
</feature>
<keyword evidence="3" id="KW-1185">Reference proteome</keyword>
<proteinExistence type="predicted"/>
<protein>
    <submittedName>
        <fullName evidence="2">Uncharacterized protein</fullName>
    </submittedName>
</protein>
<dbReference type="Proteomes" id="UP000092445">
    <property type="component" value="Unassembled WGS sequence"/>
</dbReference>
<accession>A0A1A9ZXY7</accession>
<dbReference type="VEuPathDB" id="VectorBase:GPAI028512"/>
<evidence type="ECO:0000313" key="3">
    <source>
        <dbReference type="Proteomes" id="UP000092445"/>
    </source>
</evidence>
<sequence length="187" mass="20942">MAATDNPAILTWPANQLLSNCNFVSIIWCPNDSCGLVCLLGEWRNYCQSHQAIFNETRFIRCDNASSAKTHSDSDAAGCGERDAPSSPSARPLSLNSDAVYLEYTKTQVFCNAEVHKLKDLRKNCCSKYANIDNEICVPNTDKIHIKRRGKVLLTDHLQCVINQINDNFDAKFKAVRETDKAQLKTL</sequence>
<reference evidence="3" key="1">
    <citation type="submission" date="2014-03" db="EMBL/GenBank/DDBJ databases">
        <authorList>
            <person name="Aksoy S."/>
            <person name="Warren W."/>
            <person name="Wilson R.K."/>
        </authorList>
    </citation>
    <scope>NUCLEOTIDE SEQUENCE [LARGE SCALE GENOMIC DNA]</scope>
    <source>
        <strain evidence="3">IAEA</strain>
    </source>
</reference>
<evidence type="ECO:0000256" key="1">
    <source>
        <dbReference type="SAM" id="MobiDB-lite"/>
    </source>
</evidence>